<dbReference type="EMBL" id="FQUE01000011">
    <property type="protein sequence ID" value="SHF73728.1"/>
    <property type="molecule type" value="Genomic_DNA"/>
</dbReference>
<dbReference type="Proteomes" id="UP000183987">
    <property type="component" value="Unassembled WGS sequence"/>
</dbReference>
<dbReference type="PANTHER" id="PTHR21013">
    <property type="entry name" value="ATP SYNTHASE MITOCHONDRIAL F1 COMPLEX ASSEMBLY FACTOR 2/ATP12 PROTEIN, MITOCHONDRIAL PRECURSOR"/>
    <property type="match status" value="1"/>
</dbReference>
<comment type="similarity">
    <text evidence="1">Belongs to the ATP12 family.</text>
</comment>
<dbReference type="SUPFAM" id="SSF160909">
    <property type="entry name" value="ATP12-like"/>
    <property type="match status" value="1"/>
</dbReference>
<evidence type="ECO:0000256" key="1">
    <source>
        <dbReference type="ARBA" id="ARBA00008231"/>
    </source>
</evidence>
<evidence type="ECO:0000313" key="5">
    <source>
        <dbReference type="Proteomes" id="UP000183987"/>
    </source>
</evidence>
<dbReference type="RefSeq" id="WP_072858523.1">
    <property type="nucleotide sequence ID" value="NZ_FQUE01000011.1"/>
</dbReference>
<dbReference type="GO" id="GO:0043461">
    <property type="term" value="P:proton-transporting ATP synthase complex assembly"/>
    <property type="evidence" value="ECO:0007669"/>
    <property type="project" value="InterPro"/>
</dbReference>
<dbReference type="Gene3D" id="3.30.2180.10">
    <property type="entry name" value="ATP12-like"/>
    <property type="match status" value="1"/>
</dbReference>
<evidence type="ECO:0000256" key="3">
    <source>
        <dbReference type="ARBA" id="ARBA00023186"/>
    </source>
</evidence>
<proteinExistence type="inferred from homology"/>
<keyword evidence="3" id="KW-0143">Chaperone</keyword>
<protein>
    <submittedName>
        <fullName evidence="4">Chaperone required for the assembly of the F1-ATPase</fullName>
    </submittedName>
</protein>
<dbReference type="STRING" id="366533.SAMN05444339_11155"/>
<accession>A0A1M5E384</accession>
<dbReference type="InterPro" id="IPR042272">
    <property type="entry name" value="ATP12_ATP_synth-F1-assembly_N"/>
</dbReference>
<reference evidence="5" key="1">
    <citation type="submission" date="2016-11" db="EMBL/GenBank/DDBJ databases">
        <authorList>
            <person name="Varghese N."/>
            <person name="Submissions S."/>
        </authorList>
    </citation>
    <scope>NUCLEOTIDE SEQUENCE [LARGE SCALE GENOMIC DNA]</scope>
    <source>
        <strain evidence="5">DSM 29326</strain>
    </source>
</reference>
<dbReference type="AlphaFoldDB" id="A0A1M5E384"/>
<gene>
    <name evidence="4" type="ORF">SAMN05444339_11155</name>
</gene>
<evidence type="ECO:0000256" key="2">
    <source>
        <dbReference type="ARBA" id="ARBA00022946"/>
    </source>
</evidence>
<name>A0A1M5E384_LOKAT</name>
<keyword evidence="5" id="KW-1185">Reference proteome</keyword>
<keyword evidence="2" id="KW-0809">Transit peptide</keyword>
<dbReference type="InterPro" id="IPR023335">
    <property type="entry name" value="ATP12_ortho_dom_sf"/>
</dbReference>
<dbReference type="PANTHER" id="PTHR21013:SF10">
    <property type="entry name" value="ATP SYNTHASE MITOCHONDRIAL F1 COMPLEX ASSEMBLY FACTOR 2"/>
    <property type="match status" value="1"/>
</dbReference>
<organism evidence="4 5">
    <name type="scientific">Loktanella atrilutea</name>
    <dbReference type="NCBI Taxonomy" id="366533"/>
    <lineage>
        <taxon>Bacteria</taxon>
        <taxon>Pseudomonadati</taxon>
        <taxon>Pseudomonadota</taxon>
        <taxon>Alphaproteobacteria</taxon>
        <taxon>Rhodobacterales</taxon>
        <taxon>Roseobacteraceae</taxon>
        <taxon>Loktanella</taxon>
    </lineage>
</organism>
<dbReference type="OrthoDB" id="9797825at2"/>
<sequence length="237" mass="25854">MNDWAPKRFWTEANVVERGGGFSVDLDGRAVKTPYKQPLLLPTRAMAQAVAAEWQAQTDKIDPTTMPATRAANSAIDKVAPQHADVVALLAAYGENDLLCYRAAAPDSLVALQKDAWDPWLAWSAQALDAPLHVTTGIMPITQPPESIARLHARVAQFDNFALTGFHDLVQLSGSLVLAFAVSMGKLTPQEAWPLSRIDEDFQISQWGDDEEAAEVAAIKRQAFIDGATFIEMSRLA</sequence>
<dbReference type="Gene3D" id="1.10.3580.10">
    <property type="entry name" value="ATP12 ATPase"/>
    <property type="match status" value="1"/>
</dbReference>
<evidence type="ECO:0000313" key="4">
    <source>
        <dbReference type="EMBL" id="SHF73728.1"/>
    </source>
</evidence>
<dbReference type="Pfam" id="PF07542">
    <property type="entry name" value="ATP12"/>
    <property type="match status" value="1"/>
</dbReference>
<dbReference type="InterPro" id="IPR011419">
    <property type="entry name" value="ATP12_ATP_synth-F1-assembly"/>
</dbReference>